<evidence type="ECO:0000313" key="2">
    <source>
        <dbReference type="EMBL" id="NVE94643.1"/>
    </source>
</evidence>
<dbReference type="InterPro" id="IPR025402">
    <property type="entry name" value="DMP19_C"/>
</dbReference>
<sequence length="166" mass="18041">MPYFAAPDILKLDDDAELAWKAIEHVWDAAPYTSRELPAFLAELTQGQAALYAVDCVQKDIRNAGYRDLFFNASGNLVPAALDGFQMIDAEAYVANLSAAMSLLGDGYPPSAAARKRALAEQGEAALSRLEVLSDSFLDLLDMAATDLEKFRSSYVRANPEEFVAA</sequence>
<proteinExistence type="predicted"/>
<reference evidence="2 3" key="1">
    <citation type="submission" date="2020-06" db="EMBL/GenBank/DDBJ databases">
        <title>Altererythrobacter lutimaris sp. nov., a marine bacterium isolated from a tidal flat.</title>
        <authorList>
            <person name="Kim D."/>
            <person name="Yoo Y."/>
            <person name="Kim J.-J."/>
        </authorList>
    </citation>
    <scope>NUCLEOTIDE SEQUENCE [LARGE SCALE GENOMIC DNA]</scope>
    <source>
        <strain evidence="2 3">JGD-16</strain>
    </source>
</reference>
<dbReference type="AlphaFoldDB" id="A0A850H9Q4"/>
<protein>
    <submittedName>
        <fullName evidence="2">DUF4375 domain-containing protein</fullName>
    </submittedName>
</protein>
<evidence type="ECO:0000313" key="3">
    <source>
        <dbReference type="Proteomes" id="UP000546031"/>
    </source>
</evidence>
<accession>A0A850H9Q4</accession>
<keyword evidence="3" id="KW-1185">Reference proteome</keyword>
<dbReference type="RefSeq" id="WP_176272898.1">
    <property type="nucleotide sequence ID" value="NZ_JABWTA010000001.1"/>
</dbReference>
<dbReference type="Gene3D" id="1.20.1420.60">
    <property type="match status" value="1"/>
</dbReference>
<gene>
    <name evidence="2" type="ORF">HUO12_06995</name>
</gene>
<organism evidence="2 3">
    <name type="scientific">Altererythrobacter lutimaris</name>
    <dbReference type="NCBI Taxonomy" id="2743979"/>
    <lineage>
        <taxon>Bacteria</taxon>
        <taxon>Pseudomonadati</taxon>
        <taxon>Pseudomonadota</taxon>
        <taxon>Alphaproteobacteria</taxon>
        <taxon>Sphingomonadales</taxon>
        <taxon>Erythrobacteraceae</taxon>
        <taxon>Altererythrobacter</taxon>
    </lineage>
</organism>
<dbReference type="Proteomes" id="UP000546031">
    <property type="component" value="Unassembled WGS sequence"/>
</dbReference>
<dbReference type="EMBL" id="JABWTA010000001">
    <property type="protein sequence ID" value="NVE94643.1"/>
    <property type="molecule type" value="Genomic_DNA"/>
</dbReference>
<name>A0A850H9Q4_9SPHN</name>
<dbReference type="Pfam" id="PF14300">
    <property type="entry name" value="DMP19"/>
    <property type="match status" value="1"/>
</dbReference>
<evidence type="ECO:0000259" key="1">
    <source>
        <dbReference type="Pfam" id="PF14300"/>
    </source>
</evidence>
<comment type="caution">
    <text evidence="2">The sequence shown here is derived from an EMBL/GenBank/DDBJ whole genome shotgun (WGS) entry which is preliminary data.</text>
</comment>
<feature type="domain" description="DNA mimic protein DMP19 C-terminal" evidence="1">
    <location>
        <begin position="43"/>
        <end position="159"/>
    </location>
</feature>